<feature type="active site" evidence="8">
    <location>
        <position position="269"/>
    </location>
</feature>
<feature type="domain" description="PurM-like N-terminal" evidence="9">
    <location>
        <begin position="701"/>
        <end position="808"/>
    </location>
</feature>
<accession>A0A075FZY0</accession>
<keyword evidence="5 8" id="KW-0658">Purine biosynthesis</keyword>
<dbReference type="UniPathway" id="UPA00074">
    <property type="reaction ID" value="UER00128"/>
</dbReference>
<name>A0A075FZY0_9EURY</name>
<dbReference type="SUPFAM" id="SSF56042">
    <property type="entry name" value="PurM C-terminal domain-like"/>
    <property type="match status" value="2"/>
</dbReference>
<proteinExistence type="inferred from homology"/>
<feature type="active site" description="Proton acceptor" evidence="8">
    <location>
        <position position="340"/>
    </location>
</feature>
<gene>
    <name evidence="8 12" type="primary">purL</name>
</gene>
<dbReference type="GO" id="GO:0006189">
    <property type="term" value="P:'de novo' IMP biosynthetic process"/>
    <property type="evidence" value="ECO:0007669"/>
    <property type="project" value="UniProtKB-UniRule"/>
</dbReference>
<dbReference type="Pfam" id="PF02769">
    <property type="entry name" value="AIRS_C"/>
    <property type="match status" value="2"/>
</dbReference>
<feature type="domain" description="PurM-like C-terminal" evidence="10">
    <location>
        <begin position="460"/>
        <end position="611"/>
    </location>
</feature>
<keyword evidence="1 8" id="KW-0963">Cytoplasm</keyword>
<keyword evidence="7 8" id="KW-0460">Magnesium</keyword>
<feature type="binding site" evidence="8">
    <location>
        <position position="497"/>
    </location>
    <ligand>
        <name>substrate</name>
    </ligand>
</feature>
<dbReference type="GO" id="GO:0005737">
    <property type="term" value="C:cytoplasm"/>
    <property type="evidence" value="ECO:0007669"/>
    <property type="project" value="UniProtKB-SubCell"/>
</dbReference>
<dbReference type="CDD" id="cd02204">
    <property type="entry name" value="PurL_repeat2"/>
    <property type="match status" value="1"/>
</dbReference>
<reference evidence="12" key="1">
    <citation type="journal article" date="2014" name="Genome Biol. Evol.">
        <title>Pangenome evidence for extensive interdomain horizontal transfer affecting lineage core and shell genes in uncultured planktonic thaumarchaeota and euryarchaeota.</title>
        <authorList>
            <person name="Deschamps P."/>
            <person name="Zivanovic Y."/>
            <person name="Moreira D."/>
            <person name="Rodriguez-Valera F."/>
            <person name="Lopez-Garcia P."/>
        </authorList>
    </citation>
    <scope>NUCLEOTIDE SEQUENCE</scope>
</reference>
<dbReference type="InterPro" id="IPR016188">
    <property type="entry name" value="PurM-like_N"/>
</dbReference>
<feature type="binding site" evidence="8">
    <location>
        <begin position="568"/>
        <end position="570"/>
    </location>
    <ligand>
        <name>substrate</name>
    </ligand>
</feature>
<feature type="binding site" evidence="8">
    <location>
        <position position="361"/>
    </location>
    <ligand>
        <name>substrate</name>
    </ligand>
</feature>
<sequence>MDGRQPIPYMSGSVAVHSIEVTTRDLEGLPDARGDSVRSMLSADFGLEVGAVRVSLGYLVKAELNQEEAARSVYDLFADPVIEHGSSQGRLLDASEVFPSPPEVAIQVGFKPGVTDNAGQAGLDGLTTLFPHLGGRAQVATTQTYMFWDIPEGTDPSDLASALHNPMIERCAIAGEDDCGAARWPSLEFPDRPPAVFAEPAVVDLEVSDEELEEISETGLLALNLNEMHAIQSHYRDSGVRAVRESLGLPAAAPTDAELECLAQTWSEHCSHKIFAARINHKDNETGESSTIDSLFKTHIMSPTLDIQKQVDWLLSVFHDNSGVIAWNDDWSLCMKAETHNSPSALDPFGGAITGIVGVNRDILGTGLGARPIANTDVFCFGPPDYAGDLPAGLFHPSRVFRGVHAGVRAGGNESGIPTVNGAMVFDERYIGKPLVYCGTVGIMPRRLADGRESHDKTPEPGDVIYMVGGKVGSDGIHGATFSSLELTEESPSSAVQIGDPITQKKMIDMIIEARDEGLIQVITDNGAGGLSSSVGEMAELTNGAEIDLSVVPLKQPGLSPWEILVSESQERMTVGVRPKDCEAFEALAELHEVEATVIGSFSDSGAFVVRFDNTPVAHIPISFLHDGCPQLQLESEWTPPENEPFSSPNTDAAGMGDVLRRLMARPNVASKEAWVRSYDHEVIAQSVIKPFCGVDHDAPGDAAVIAPLHAGTQGAVISNGIAPRYSDIDAYSMAAACVDEALRNAVCVGVDLDMIAGLDNFCWPDPVESKKTPDGRYKLAQLVRANRAIDEVCRAYRLPCISGKDSMKNDVTMHGEKISVPPTILFSLIGNHKDVRMAVSSDFKHPGDHIYLLGETHQELGASELSYMFRDECSGGIGGEVPRINPERNLTMYRALTSAMSQGLVRSAHDCSDGGLAVTLAECCFGSGTGACVDISPLESDCNHLDEWGALFGESMGRILVSVAPEHSNSFVAAMEGNSCSRMGSVEDNDKIMVNYGENEVLQASIGDLKKAWQGSLGGDA</sequence>
<dbReference type="HAMAP" id="MF_00420">
    <property type="entry name" value="PurL_2"/>
    <property type="match status" value="1"/>
</dbReference>
<dbReference type="InterPro" id="IPR036676">
    <property type="entry name" value="PurM-like_C_sf"/>
</dbReference>
<dbReference type="AlphaFoldDB" id="A0A075FZY0"/>
<evidence type="ECO:0000313" key="12">
    <source>
        <dbReference type="EMBL" id="AIE96724.1"/>
    </source>
</evidence>
<dbReference type="InterPro" id="IPR010918">
    <property type="entry name" value="PurM-like_C_dom"/>
</dbReference>
<dbReference type="Pfam" id="PF18072">
    <property type="entry name" value="FGAR-AT_linker"/>
    <property type="match status" value="1"/>
</dbReference>
<feature type="binding site" evidence="8">
    <location>
        <position position="804"/>
    </location>
    <ligand>
        <name>ATP</name>
        <dbReference type="ChEBI" id="CHEBI:30616"/>
    </ligand>
</feature>
<feature type="binding site" evidence="8">
    <location>
        <position position="338"/>
    </location>
    <ligand>
        <name>Mg(2+)</name>
        <dbReference type="ChEBI" id="CHEBI:18420"/>
        <label>1</label>
    </ligand>
</feature>
<comment type="subunit">
    <text evidence="8">Monomer. Part of the FGAM synthase complex composed of 1 PurL, 1 PurQ and 2 PurS subunits.</text>
</comment>
<evidence type="ECO:0000256" key="8">
    <source>
        <dbReference type="HAMAP-Rule" id="MF_00420"/>
    </source>
</evidence>
<evidence type="ECO:0000256" key="1">
    <source>
        <dbReference type="ARBA" id="ARBA00022490"/>
    </source>
</evidence>
<protein>
    <recommendedName>
        <fullName evidence="8">Phosphoribosylformylglycinamidine synthase subunit PurL</fullName>
        <shortName evidence="8">FGAM synthase</shortName>
        <ecNumber evidence="8">6.3.5.3</ecNumber>
    </recommendedName>
    <alternativeName>
        <fullName evidence="8">Formylglycinamide ribonucleotide amidotransferase subunit II</fullName>
        <shortName evidence="8">FGAR amidotransferase II</shortName>
        <shortName evidence="8">FGAR-AT II</shortName>
    </alternativeName>
    <alternativeName>
        <fullName evidence="8">Glutamine amidotransferase PurL</fullName>
    </alternativeName>
    <alternativeName>
        <fullName evidence="8">Phosphoribosylformylglycinamidine synthase subunit II</fullName>
    </alternativeName>
</protein>
<dbReference type="EC" id="6.3.5.3" evidence="8"/>
<dbReference type="PANTHER" id="PTHR43555:SF1">
    <property type="entry name" value="PHOSPHORIBOSYLFORMYLGLYCINAMIDINE SYNTHASE SUBUNIT PURL"/>
    <property type="match status" value="1"/>
</dbReference>
<evidence type="ECO:0000256" key="5">
    <source>
        <dbReference type="ARBA" id="ARBA00022755"/>
    </source>
</evidence>
<feature type="binding site" evidence="8">
    <location>
        <position position="336"/>
    </location>
    <ligand>
        <name>ATP</name>
        <dbReference type="ChEBI" id="CHEBI:30616"/>
    </ligand>
</feature>
<dbReference type="InterPro" id="IPR010074">
    <property type="entry name" value="PRibForGlyAmidine_synth_PurL"/>
</dbReference>
<evidence type="ECO:0000256" key="4">
    <source>
        <dbReference type="ARBA" id="ARBA00022741"/>
    </source>
</evidence>
<dbReference type="Pfam" id="PF00586">
    <property type="entry name" value="AIRS"/>
    <property type="match status" value="2"/>
</dbReference>
<dbReference type="InterPro" id="IPR041609">
    <property type="entry name" value="PurL_linker"/>
</dbReference>
<keyword evidence="3 8" id="KW-0479">Metal-binding</keyword>
<dbReference type="NCBIfam" id="TIGR01736">
    <property type="entry name" value="FGAM_synth_II"/>
    <property type="match status" value="1"/>
</dbReference>
<evidence type="ECO:0000256" key="2">
    <source>
        <dbReference type="ARBA" id="ARBA00022598"/>
    </source>
</evidence>
<evidence type="ECO:0000259" key="9">
    <source>
        <dbReference type="Pfam" id="PF00586"/>
    </source>
</evidence>
<comment type="subcellular location">
    <subcellularLocation>
        <location evidence="8">Cytoplasm</location>
    </subcellularLocation>
</comment>
<dbReference type="SUPFAM" id="SSF55326">
    <property type="entry name" value="PurM N-terminal domain-like"/>
    <property type="match status" value="2"/>
</dbReference>
<dbReference type="InterPro" id="IPR036921">
    <property type="entry name" value="PurM-like_N_sf"/>
</dbReference>
<dbReference type="Gene3D" id="3.90.650.10">
    <property type="entry name" value="PurM-like C-terminal domain"/>
    <property type="match status" value="2"/>
</dbReference>
<feature type="domain" description="PurM-like C-terminal" evidence="10">
    <location>
        <begin position="847"/>
        <end position="993"/>
    </location>
</feature>
<feature type="binding site" evidence="8">
    <location>
        <position position="760"/>
    </location>
    <ligand>
        <name>ATP</name>
        <dbReference type="ChEBI" id="CHEBI:30616"/>
    </ligand>
</feature>
<comment type="pathway">
    <text evidence="8">Purine metabolism; IMP biosynthesis via de novo pathway; 5-amino-1-(5-phospho-D-ribosyl)imidazole from N(2)-formyl-N(1)-(5-phospho-D-ribosyl)glycinamide: step 1/2.</text>
</comment>
<feature type="binding site" evidence="8">
    <location>
        <position position="807"/>
    </location>
    <ligand>
        <name>substrate</name>
    </ligand>
</feature>
<feature type="binding site" evidence="8">
    <location>
        <position position="525"/>
    </location>
    <ligand>
        <name>Mg(2+)</name>
        <dbReference type="ChEBI" id="CHEBI:18420"/>
        <label>2</label>
    </ligand>
</feature>
<comment type="function">
    <text evidence="8">Part of the phosphoribosylformylglycinamidine synthase complex involved in the purines biosynthetic pathway. Catalyzes the ATP-dependent conversion of formylglycinamide ribonucleotide (FGAR) and glutamine to yield formylglycinamidine ribonucleotide (FGAM) and glutamate. The FGAM synthase complex is composed of three subunits. PurQ produces an ammonia molecule by converting glutamine to glutamate. PurL transfers the ammonia molecule to FGAR to form FGAM in an ATP-dependent manner. PurS interacts with PurQ and PurL and is thought to assist in the transfer of the ammonia molecule from PurQ to PurL.</text>
</comment>
<dbReference type="CDD" id="cd02203">
    <property type="entry name" value="PurL_repeat1"/>
    <property type="match status" value="1"/>
</dbReference>
<keyword evidence="2 8" id="KW-0436">Ligase</keyword>
<evidence type="ECO:0000256" key="6">
    <source>
        <dbReference type="ARBA" id="ARBA00022840"/>
    </source>
</evidence>
<evidence type="ECO:0000256" key="3">
    <source>
        <dbReference type="ARBA" id="ARBA00022723"/>
    </source>
</evidence>
<feature type="binding site" evidence="8">
    <location>
        <position position="362"/>
    </location>
    <ligand>
        <name>Mg(2+)</name>
        <dbReference type="ChEBI" id="CHEBI:18420"/>
        <label>2</label>
    </ligand>
</feature>
<organism evidence="12">
    <name type="scientific">uncultured marine group II/III euryarchaeote AD1000_87_A06</name>
    <dbReference type="NCBI Taxonomy" id="1457817"/>
    <lineage>
        <taxon>Archaea</taxon>
        <taxon>Methanobacteriati</taxon>
        <taxon>Methanobacteriota</taxon>
        <taxon>environmental samples</taxon>
    </lineage>
</organism>
<dbReference type="Gene3D" id="3.30.1330.10">
    <property type="entry name" value="PurM-like, N-terminal domain"/>
    <property type="match status" value="2"/>
</dbReference>
<dbReference type="GO" id="GO:0005524">
    <property type="term" value="F:ATP binding"/>
    <property type="evidence" value="ECO:0007669"/>
    <property type="project" value="UniProtKB-UniRule"/>
</dbReference>
<keyword evidence="4 8" id="KW-0547">Nucleotide-binding</keyword>
<comment type="caution">
    <text evidence="8">Lacks conserved residue(s) required for the propagation of feature annotation.</text>
</comment>
<dbReference type="EMBL" id="KF900487">
    <property type="protein sequence ID" value="AIE96724.1"/>
    <property type="molecule type" value="Genomic_DNA"/>
</dbReference>
<feature type="domain" description="Phosphoribosylformylglycinamidine synthase linker" evidence="11">
    <location>
        <begin position="212"/>
        <end position="273"/>
    </location>
</feature>
<dbReference type="GO" id="GO:0000287">
    <property type="term" value="F:magnesium ion binding"/>
    <property type="evidence" value="ECO:0007669"/>
    <property type="project" value="UniProtKB-UniRule"/>
</dbReference>
<evidence type="ECO:0000259" key="11">
    <source>
        <dbReference type="Pfam" id="PF18072"/>
    </source>
</evidence>
<dbReference type="GO" id="GO:0004642">
    <property type="term" value="F:phosphoribosylformylglycinamidine synthase activity"/>
    <property type="evidence" value="ECO:0007669"/>
    <property type="project" value="UniProtKB-UniRule"/>
</dbReference>
<keyword evidence="6 8" id="KW-0067">ATP-binding</keyword>
<feature type="domain" description="PurM-like N-terminal" evidence="9">
    <location>
        <begin position="320"/>
        <end position="444"/>
    </location>
</feature>
<dbReference type="PANTHER" id="PTHR43555">
    <property type="entry name" value="PHOSPHORIBOSYLFORMYLGLYCINAMIDINE SYNTHASE SUBUNIT PURL"/>
    <property type="match status" value="1"/>
</dbReference>
<comment type="similarity">
    <text evidence="8">Belongs to the FGAMS family.</text>
</comment>
<evidence type="ECO:0000256" key="7">
    <source>
        <dbReference type="ARBA" id="ARBA00022842"/>
    </source>
</evidence>
<comment type="catalytic activity">
    <reaction evidence="8">
        <text>N(2)-formyl-N(1)-(5-phospho-beta-D-ribosyl)glycinamide + L-glutamine + ATP + H2O = 2-formamido-N(1)-(5-O-phospho-beta-D-ribosyl)acetamidine + L-glutamate + ADP + phosphate + H(+)</text>
        <dbReference type="Rhea" id="RHEA:17129"/>
        <dbReference type="ChEBI" id="CHEBI:15377"/>
        <dbReference type="ChEBI" id="CHEBI:15378"/>
        <dbReference type="ChEBI" id="CHEBI:29985"/>
        <dbReference type="ChEBI" id="CHEBI:30616"/>
        <dbReference type="ChEBI" id="CHEBI:43474"/>
        <dbReference type="ChEBI" id="CHEBI:58359"/>
        <dbReference type="ChEBI" id="CHEBI:147286"/>
        <dbReference type="ChEBI" id="CHEBI:147287"/>
        <dbReference type="ChEBI" id="CHEBI:456216"/>
        <dbReference type="EC" id="6.3.5.3"/>
    </reaction>
</comment>
<evidence type="ECO:0000259" key="10">
    <source>
        <dbReference type="Pfam" id="PF02769"/>
    </source>
</evidence>